<evidence type="ECO:0000256" key="5">
    <source>
        <dbReference type="PROSITE-ProRule" id="PRU00169"/>
    </source>
</evidence>
<accession>A0A918MEF8</accession>
<dbReference type="InterPro" id="IPR039420">
    <property type="entry name" value="WalR-like"/>
</dbReference>
<dbReference type="PANTHER" id="PTHR43214">
    <property type="entry name" value="TWO-COMPONENT RESPONSE REGULATOR"/>
    <property type="match status" value="1"/>
</dbReference>
<dbReference type="PROSITE" id="PS50043">
    <property type="entry name" value="HTH_LUXR_2"/>
    <property type="match status" value="1"/>
</dbReference>
<comment type="caution">
    <text evidence="8">The sequence shown here is derived from an EMBL/GenBank/DDBJ whole genome shotgun (WGS) entry which is preliminary data.</text>
</comment>
<organism evidence="8 9">
    <name type="scientific">Streptomyces filipinensis</name>
    <dbReference type="NCBI Taxonomy" id="66887"/>
    <lineage>
        <taxon>Bacteria</taxon>
        <taxon>Bacillati</taxon>
        <taxon>Actinomycetota</taxon>
        <taxon>Actinomycetes</taxon>
        <taxon>Kitasatosporales</taxon>
        <taxon>Streptomycetaceae</taxon>
        <taxon>Streptomyces</taxon>
    </lineage>
</organism>
<dbReference type="CDD" id="cd06170">
    <property type="entry name" value="LuxR_C_like"/>
    <property type="match status" value="1"/>
</dbReference>
<dbReference type="PROSITE" id="PS50110">
    <property type="entry name" value="RESPONSE_REGULATORY"/>
    <property type="match status" value="1"/>
</dbReference>
<dbReference type="PRINTS" id="PR00038">
    <property type="entry name" value="HTHLUXR"/>
</dbReference>
<sequence length="231" mass="25103">MKVVVVEDDPMLRAAFVTALTHHGIEVAGSAETADEAIALVDAHAPDVVTLDLRLVKEAQPADAGLRIAERVRLLYPEVALLVVATDPKVEHVKRLMALEPPLSVGLMAKGNLGDMGLITDAMHRVVKGQVVIDPGWIRELLVPKPRPTDASADSLARLTPRERQILSLVASGLTNLAIAQKLECTLGNVERNLSTIFGKLGLASEAEQRRLNRRVVATLMYLRAENPQER</sequence>
<dbReference type="InterPro" id="IPR058245">
    <property type="entry name" value="NreC/VraR/RcsB-like_REC"/>
</dbReference>
<name>A0A918MEF8_9ACTN</name>
<dbReference type="InterPro" id="IPR016032">
    <property type="entry name" value="Sig_transdc_resp-reg_C-effctor"/>
</dbReference>
<dbReference type="InterPro" id="IPR036388">
    <property type="entry name" value="WH-like_DNA-bd_sf"/>
</dbReference>
<evidence type="ECO:0000256" key="4">
    <source>
        <dbReference type="ARBA" id="ARBA00023163"/>
    </source>
</evidence>
<proteinExistence type="predicted"/>
<dbReference type="Gene3D" id="1.10.10.10">
    <property type="entry name" value="Winged helix-like DNA-binding domain superfamily/Winged helix DNA-binding domain"/>
    <property type="match status" value="1"/>
</dbReference>
<gene>
    <name evidence="8" type="ORF">GCM10010260_60070</name>
</gene>
<dbReference type="SUPFAM" id="SSF46894">
    <property type="entry name" value="C-terminal effector domain of the bipartite response regulators"/>
    <property type="match status" value="1"/>
</dbReference>
<dbReference type="Gene3D" id="3.40.50.2300">
    <property type="match status" value="1"/>
</dbReference>
<dbReference type="SUPFAM" id="SSF52172">
    <property type="entry name" value="CheY-like"/>
    <property type="match status" value="1"/>
</dbReference>
<keyword evidence="1 5" id="KW-0597">Phosphoprotein</keyword>
<dbReference type="SMART" id="SM00421">
    <property type="entry name" value="HTH_LUXR"/>
    <property type="match status" value="1"/>
</dbReference>
<reference evidence="8" key="2">
    <citation type="submission" date="2020-09" db="EMBL/GenBank/DDBJ databases">
        <authorList>
            <person name="Sun Q."/>
            <person name="Ohkuma M."/>
        </authorList>
    </citation>
    <scope>NUCLEOTIDE SEQUENCE</scope>
    <source>
        <strain evidence="8">JCM 4369</strain>
    </source>
</reference>
<dbReference type="GO" id="GO:0006355">
    <property type="term" value="P:regulation of DNA-templated transcription"/>
    <property type="evidence" value="ECO:0007669"/>
    <property type="project" value="InterPro"/>
</dbReference>
<dbReference type="GO" id="GO:0000160">
    <property type="term" value="P:phosphorelay signal transduction system"/>
    <property type="evidence" value="ECO:0007669"/>
    <property type="project" value="InterPro"/>
</dbReference>
<reference evidence="8" key="1">
    <citation type="journal article" date="2014" name="Int. J. Syst. Evol. Microbiol.">
        <title>Complete genome sequence of Corynebacterium casei LMG S-19264T (=DSM 44701T), isolated from a smear-ripened cheese.</title>
        <authorList>
            <consortium name="US DOE Joint Genome Institute (JGI-PGF)"/>
            <person name="Walter F."/>
            <person name="Albersmeier A."/>
            <person name="Kalinowski J."/>
            <person name="Ruckert C."/>
        </authorList>
    </citation>
    <scope>NUCLEOTIDE SEQUENCE</scope>
    <source>
        <strain evidence="8">JCM 4369</strain>
    </source>
</reference>
<evidence type="ECO:0000313" key="9">
    <source>
        <dbReference type="Proteomes" id="UP000618795"/>
    </source>
</evidence>
<keyword evidence="9" id="KW-1185">Reference proteome</keyword>
<dbReference type="EMBL" id="BMTD01000015">
    <property type="protein sequence ID" value="GGV13113.1"/>
    <property type="molecule type" value="Genomic_DNA"/>
</dbReference>
<evidence type="ECO:0000259" key="6">
    <source>
        <dbReference type="PROSITE" id="PS50043"/>
    </source>
</evidence>
<dbReference type="Proteomes" id="UP000618795">
    <property type="component" value="Unassembled WGS sequence"/>
</dbReference>
<dbReference type="InterPro" id="IPR011006">
    <property type="entry name" value="CheY-like_superfamily"/>
</dbReference>
<evidence type="ECO:0000259" key="7">
    <source>
        <dbReference type="PROSITE" id="PS50110"/>
    </source>
</evidence>
<evidence type="ECO:0000256" key="3">
    <source>
        <dbReference type="ARBA" id="ARBA00023125"/>
    </source>
</evidence>
<dbReference type="CDD" id="cd17535">
    <property type="entry name" value="REC_NarL-like"/>
    <property type="match status" value="1"/>
</dbReference>
<evidence type="ECO:0000313" key="8">
    <source>
        <dbReference type="EMBL" id="GGV13113.1"/>
    </source>
</evidence>
<dbReference type="Pfam" id="PF00072">
    <property type="entry name" value="Response_reg"/>
    <property type="match status" value="1"/>
</dbReference>
<dbReference type="RefSeq" id="WP_191876603.1">
    <property type="nucleotide sequence ID" value="NZ_BMTD01000015.1"/>
</dbReference>
<dbReference type="InterPro" id="IPR000792">
    <property type="entry name" value="Tscrpt_reg_LuxR_C"/>
</dbReference>
<dbReference type="Pfam" id="PF00196">
    <property type="entry name" value="GerE"/>
    <property type="match status" value="1"/>
</dbReference>
<keyword evidence="4" id="KW-0804">Transcription</keyword>
<evidence type="ECO:0000256" key="2">
    <source>
        <dbReference type="ARBA" id="ARBA00023015"/>
    </source>
</evidence>
<protein>
    <submittedName>
        <fullName evidence="8">DNA-binding response regulator</fullName>
    </submittedName>
</protein>
<keyword evidence="3 8" id="KW-0238">DNA-binding</keyword>
<keyword evidence="2" id="KW-0805">Transcription regulation</keyword>
<dbReference type="InterPro" id="IPR001789">
    <property type="entry name" value="Sig_transdc_resp-reg_receiver"/>
</dbReference>
<dbReference type="AlphaFoldDB" id="A0A918MEF8"/>
<dbReference type="PANTHER" id="PTHR43214:SF24">
    <property type="entry name" value="TRANSCRIPTIONAL REGULATORY PROTEIN NARL-RELATED"/>
    <property type="match status" value="1"/>
</dbReference>
<feature type="domain" description="Response regulatory" evidence="7">
    <location>
        <begin position="2"/>
        <end position="125"/>
    </location>
</feature>
<feature type="domain" description="HTH luxR-type" evidence="6">
    <location>
        <begin position="152"/>
        <end position="217"/>
    </location>
</feature>
<dbReference type="GO" id="GO:0003677">
    <property type="term" value="F:DNA binding"/>
    <property type="evidence" value="ECO:0007669"/>
    <property type="project" value="UniProtKB-KW"/>
</dbReference>
<evidence type="ECO:0000256" key="1">
    <source>
        <dbReference type="ARBA" id="ARBA00022553"/>
    </source>
</evidence>
<feature type="modified residue" description="4-aspartylphosphate" evidence="5">
    <location>
        <position position="52"/>
    </location>
</feature>